<dbReference type="Pfam" id="PF00078">
    <property type="entry name" value="RVT_1"/>
    <property type="match status" value="1"/>
</dbReference>
<dbReference type="EMBL" id="BSYR01000001">
    <property type="protein sequence ID" value="GMI63346.1"/>
    <property type="molecule type" value="Genomic_DNA"/>
</dbReference>
<dbReference type="PROSITE" id="PS50878">
    <property type="entry name" value="RT_POL"/>
    <property type="match status" value="1"/>
</dbReference>
<keyword evidence="1" id="KW-0812">Transmembrane</keyword>
<feature type="domain" description="Reverse transcriptase" evidence="2">
    <location>
        <begin position="1"/>
        <end position="104"/>
    </location>
</feature>
<proteinExistence type="predicted"/>
<protein>
    <recommendedName>
        <fullName evidence="2">Reverse transcriptase domain-containing protein</fullName>
    </recommendedName>
</protein>
<organism evidence="3 4">
    <name type="scientific">Hibiscus trionum</name>
    <name type="common">Flower of an hour</name>
    <dbReference type="NCBI Taxonomy" id="183268"/>
    <lineage>
        <taxon>Eukaryota</taxon>
        <taxon>Viridiplantae</taxon>
        <taxon>Streptophyta</taxon>
        <taxon>Embryophyta</taxon>
        <taxon>Tracheophyta</taxon>
        <taxon>Spermatophyta</taxon>
        <taxon>Magnoliopsida</taxon>
        <taxon>eudicotyledons</taxon>
        <taxon>Gunneridae</taxon>
        <taxon>Pentapetalae</taxon>
        <taxon>rosids</taxon>
        <taxon>malvids</taxon>
        <taxon>Malvales</taxon>
        <taxon>Malvaceae</taxon>
        <taxon>Malvoideae</taxon>
        <taxon>Hibiscus</taxon>
    </lineage>
</organism>
<gene>
    <name evidence="3" type="ORF">HRI_000003900</name>
</gene>
<dbReference type="Gene3D" id="3.30.70.270">
    <property type="match status" value="2"/>
</dbReference>
<dbReference type="PANTHER" id="PTHR33064:SF37">
    <property type="entry name" value="RIBONUCLEASE H"/>
    <property type="match status" value="1"/>
</dbReference>
<feature type="transmembrane region" description="Helical" evidence="1">
    <location>
        <begin position="20"/>
        <end position="37"/>
    </location>
</feature>
<reference evidence="3" key="1">
    <citation type="submission" date="2023-05" db="EMBL/GenBank/DDBJ databases">
        <title>Genome and transcriptome analyses reveal genes involved in the formation of fine ridges on petal epidermal cells in Hibiscus trionum.</title>
        <authorList>
            <person name="Koshimizu S."/>
            <person name="Masuda S."/>
            <person name="Ishii T."/>
            <person name="Shirasu K."/>
            <person name="Hoshino A."/>
            <person name="Arita M."/>
        </authorList>
    </citation>
    <scope>NUCLEOTIDE SEQUENCE</scope>
    <source>
        <strain evidence="3">Hamamatsu line</strain>
    </source>
</reference>
<dbReference type="FunFam" id="3.30.70.270:FF:000003">
    <property type="entry name" value="Transposon Ty3-G Gag-Pol polyprotein"/>
    <property type="match status" value="1"/>
</dbReference>
<keyword evidence="1" id="KW-0472">Membrane</keyword>
<dbReference type="InterPro" id="IPR043128">
    <property type="entry name" value="Rev_trsase/Diguanyl_cyclase"/>
</dbReference>
<dbReference type="InterPro" id="IPR000477">
    <property type="entry name" value="RT_dom"/>
</dbReference>
<dbReference type="PANTHER" id="PTHR33064">
    <property type="entry name" value="POL PROTEIN"/>
    <property type="match status" value="1"/>
</dbReference>
<evidence type="ECO:0000256" key="1">
    <source>
        <dbReference type="SAM" id="Phobius"/>
    </source>
</evidence>
<dbReference type="SUPFAM" id="SSF56672">
    <property type="entry name" value="DNA/RNA polymerases"/>
    <property type="match status" value="1"/>
</dbReference>
<feature type="transmembrane region" description="Helical" evidence="1">
    <location>
        <begin position="57"/>
        <end position="78"/>
    </location>
</feature>
<dbReference type="CDD" id="cd01647">
    <property type="entry name" value="RT_LTR"/>
    <property type="match status" value="1"/>
</dbReference>
<dbReference type="InterPro" id="IPR051320">
    <property type="entry name" value="Viral_Replic_Matur_Polypro"/>
</dbReference>
<keyword evidence="4" id="KW-1185">Reference proteome</keyword>
<dbReference type="Gene3D" id="3.10.10.10">
    <property type="entry name" value="HIV Type 1 Reverse Transcriptase, subunit A, domain 1"/>
    <property type="match status" value="1"/>
</dbReference>
<keyword evidence="1" id="KW-1133">Transmembrane helix</keyword>
<dbReference type="InterPro" id="IPR043502">
    <property type="entry name" value="DNA/RNA_pol_sf"/>
</dbReference>
<evidence type="ECO:0000313" key="3">
    <source>
        <dbReference type="EMBL" id="GMI63346.1"/>
    </source>
</evidence>
<accession>A0A9W7GR96</accession>
<dbReference type="AlphaFoldDB" id="A0A9W7GR96"/>
<evidence type="ECO:0000313" key="4">
    <source>
        <dbReference type="Proteomes" id="UP001165190"/>
    </source>
</evidence>
<comment type="caution">
    <text evidence="3">The sequence shown here is derived from an EMBL/GenBank/DDBJ whole genome shotgun (WGS) entry which is preliminary data.</text>
</comment>
<evidence type="ECO:0000259" key="2">
    <source>
        <dbReference type="PROSITE" id="PS50878"/>
    </source>
</evidence>
<name>A0A9W7GR96_HIBTR</name>
<dbReference type="Proteomes" id="UP001165190">
    <property type="component" value="Unassembled WGS sequence"/>
</dbReference>
<dbReference type="OrthoDB" id="1002013at2759"/>
<sequence>MREEDICKTAFRTHHGHFEFRVMSFGLTNALATFQALMNSVFADFLRKFVLVFFDDILIYSATMSDHCLHLQLVLSLLRSHKLYTRRKKCFFGQTQIDYLGHTISAKRVSTDTSKIEAMQQWPVPKSLKALRGFLGLTGYYRRFIRHYGSISKPLTQLLKDSFAWSAEAE</sequence>